<dbReference type="Pfam" id="PF00106">
    <property type="entry name" value="adh_short"/>
    <property type="match status" value="1"/>
</dbReference>
<dbReference type="EMBL" id="OV725082">
    <property type="protein sequence ID" value="CAH1404159.1"/>
    <property type="molecule type" value="Genomic_DNA"/>
</dbReference>
<dbReference type="PANTHER" id="PTHR43550:SF3">
    <property type="entry name" value="3-KETODIHYDROSPHINGOSINE REDUCTASE"/>
    <property type="match status" value="1"/>
</dbReference>
<dbReference type="PANTHER" id="PTHR43550">
    <property type="entry name" value="3-KETODIHYDROSPHINGOSINE REDUCTASE"/>
    <property type="match status" value="1"/>
</dbReference>
<dbReference type="GO" id="GO:0047560">
    <property type="term" value="F:3-dehydrosphinganine reductase activity"/>
    <property type="evidence" value="ECO:0007669"/>
    <property type="project" value="UniProtKB-EC"/>
</dbReference>
<evidence type="ECO:0000313" key="16">
    <source>
        <dbReference type="Proteomes" id="UP001152798"/>
    </source>
</evidence>
<evidence type="ECO:0000256" key="6">
    <source>
        <dbReference type="ARBA" id="ARBA00022824"/>
    </source>
</evidence>
<dbReference type="Proteomes" id="UP001152798">
    <property type="component" value="Chromosome 6"/>
</dbReference>
<accession>A0A9P0HL75</accession>
<keyword evidence="9" id="KW-0560">Oxidoreductase</keyword>
<evidence type="ECO:0000256" key="8">
    <source>
        <dbReference type="ARBA" id="ARBA00022919"/>
    </source>
</evidence>
<dbReference type="GO" id="GO:0000166">
    <property type="term" value="F:nucleotide binding"/>
    <property type="evidence" value="ECO:0007669"/>
    <property type="project" value="UniProtKB-KW"/>
</dbReference>
<keyword evidence="16" id="KW-1185">Reference proteome</keyword>
<evidence type="ECO:0000256" key="10">
    <source>
        <dbReference type="ARBA" id="ARBA00023098"/>
    </source>
</evidence>
<gene>
    <name evidence="15" type="ORF">NEZAVI_LOCUS12624</name>
</gene>
<evidence type="ECO:0000256" key="4">
    <source>
        <dbReference type="ARBA" id="ARBA00006484"/>
    </source>
</evidence>
<evidence type="ECO:0000256" key="13">
    <source>
        <dbReference type="ARBA" id="ARBA00048930"/>
    </source>
</evidence>
<evidence type="ECO:0000256" key="12">
    <source>
        <dbReference type="ARBA" id="ARBA00044737"/>
    </source>
</evidence>
<keyword evidence="8" id="KW-0746">Sphingolipid metabolism</keyword>
<keyword evidence="14" id="KW-0472">Membrane</keyword>
<dbReference type="PROSITE" id="PS00061">
    <property type="entry name" value="ADH_SHORT"/>
    <property type="match status" value="1"/>
</dbReference>
<feature type="transmembrane region" description="Helical" evidence="14">
    <location>
        <begin position="12"/>
        <end position="33"/>
    </location>
</feature>
<sequence>MSWYNELMNSTFSIIFYGFFLILTLCCVIAIIIERYRYKKLSVLDLKNKHVVITGGSSGIGKSLAVEAIQRGANVTLIARDEQKLSNTKRDIIQHCIYSTQRVFTASLDLATHNYEEIEKALQSIEQEGGPIFMLFNCAGTAICGKLEDISPSDIRKLHDLNCLGSIMTTRAVIEGMKSRGEGHIIFVSSQSGLLGIYGLTAYSSSKFALRGFAEALQMEVQSYGIKITVAYPPDTDTPGFAIENQGKPKETKLICQSAGLFQPEVVAGQMFRDAMAGRFATSVGADGFMLTTLTAGMSPCRSVLQFMSELFLMTAFRVVAVCYLFSFKKIIENCMVAKNKSKKPQ</sequence>
<proteinExistence type="inferred from homology"/>
<dbReference type="InterPro" id="IPR036291">
    <property type="entry name" value="NAD(P)-bd_dom_sf"/>
</dbReference>
<dbReference type="InterPro" id="IPR045022">
    <property type="entry name" value="KDSR-like"/>
</dbReference>
<reference evidence="15" key="1">
    <citation type="submission" date="2022-01" db="EMBL/GenBank/DDBJ databases">
        <authorList>
            <person name="King R."/>
        </authorList>
    </citation>
    <scope>NUCLEOTIDE SEQUENCE</scope>
</reference>
<feature type="transmembrane region" description="Helical" evidence="14">
    <location>
        <begin position="304"/>
        <end position="326"/>
    </location>
</feature>
<keyword evidence="10" id="KW-0443">Lipid metabolism</keyword>
<name>A0A9P0HL75_NEZVI</name>
<keyword evidence="14" id="KW-1133">Transmembrane helix</keyword>
<keyword evidence="7" id="KW-0521">NADP</keyword>
<evidence type="ECO:0000313" key="15">
    <source>
        <dbReference type="EMBL" id="CAH1404159.1"/>
    </source>
</evidence>
<comment type="similarity">
    <text evidence="4">Belongs to the short-chain dehydrogenases/reductases (SDR) family.</text>
</comment>
<protein>
    <recommendedName>
        <fullName evidence="11">3-dehydrosphinganine reductase</fullName>
        <ecNumber evidence="11">1.1.1.102</ecNumber>
    </recommendedName>
</protein>
<dbReference type="SUPFAM" id="SSF51735">
    <property type="entry name" value="NAD(P)-binding Rossmann-fold domains"/>
    <property type="match status" value="1"/>
</dbReference>
<dbReference type="OrthoDB" id="37659at2759"/>
<keyword evidence="5" id="KW-0547">Nucleotide-binding</keyword>
<dbReference type="Gene3D" id="3.40.50.720">
    <property type="entry name" value="NAD(P)-binding Rossmann-like Domain"/>
    <property type="match status" value="1"/>
</dbReference>
<feature type="transmembrane region" description="Helical" evidence="14">
    <location>
        <begin position="280"/>
        <end position="298"/>
    </location>
</feature>
<evidence type="ECO:0000256" key="7">
    <source>
        <dbReference type="ARBA" id="ARBA00022857"/>
    </source>
</evidence>
<evidence type="ECO:0000256" key="1">
    <source>
        <dbReference type="ARBA" id="ARBA00004240"/>
    </source>
</evidence>
<dbReference type="GO" id="GO:0005789">
    <property type="term" value="C:endoplasmic reticulum membrane"/>
    <property type="evidence" value="ECO:0007669"/>
    <property type="project" value="TreeGrafter"/>
</dbReference>
<dbReference type="CDD" id="cd08939">
    <property type="entry name" value="KDSR-like_SDR_c"/>
    <property type="match status" value="1"/>
</dbReference>
<organism evidence="15 16">
    <name type="scientific">Nezara viridula</name>
    <name type="common">Southern green stink bug</name>
    <name type="synonym">Cimex viridulus</name>
    <dbReference type="NCBI Taxonomy" id="85310"/>
    <lineage>
        <taxon>Eukaryota</taxon>
        <taxon>Metazoa</taxon>
        <taxon>Ecdysozoa</taxon>
        <taxon>Arthropoda</taxon>
        <taxon>Hexapoda</taxon>
        <taxon>Insecta</taxon>
        <taxon>Pterygota</taxon>
        <taxon>Neoptera</taxon>
        <taxon>Paraneoptera</taxon>
        <taxon>Hemiptera</taxon>
        <taxon>Heteroptera</taxon>
        <taxon>Panheteroptera</taxon>
        <taxon>Pentatomomorpha</taxon>
        <taxon>Pentatomoidea</taxon>
        <taxon>Pentatomidae</taxon>
        <taxon>Pentatominae</taxon>
        <taxon>Nezara</taxon>
    </lineage>
</organism>
<dbReference type="PRINTS" id="PR00081">
    <property type="entry name" value="GDHRDH"/>
</dbReference>
<keyword evidence="14" id="KW-0812">Transmembrane</keyword>
<evidence type="ECO:0000256" key="14">
    <source>
        <dbReference type="SAM" id="Phobius"/>
    </source>
</evidence>
<evidence type="ECO:0000256" key="9">
    <source>
        <dbReference type="ARBA" id="ARBA00023002"/>
    </source>
</evidence>
<evidence type="ECO:0000256" key="5">
    <source>
        <dbReference type="ARBA" id="ARBA00022741"/>
    </source>
</evidence>
<comment type="subcellular location">
    <subcellularLocation>
        <location evidence="1">Endoplasmic reticulum</location>
    </subcellularLocation>
</comment>
<comment type="catalytic activity">
    <reaction evidence="13">
        <text>sphinganine + NADP(+) = 3-oxosphinganine + NADPH + H(+)</text>
        <dbReference type="Rhea" id="RHEA:22640"/>
        <dbReference type="ChEBI" id="CHEBI:15378"/>
        <dbReference type="ChEBI" id="CHEBI:57783"/>
        <dbReference type="ChEBI" id="CHEBI:57817"/>
        <dbReference type="ChEBI" id="CHEBI:58299"/>
        <dbReference type="ChEBI" id="CHEBI:58349"/>
        <dbReference type="EC" id="1.1.1.102"/>
    </reaction>
    <physiologicalReaction direction="right-to-left" evidence="13">
        <dbReference type="Rhea" id="RHEA:22642"/>
    </physiologicalReaction>
</comment>
<dbReference type="FunFam" id="3.40.50.720:FF:000165">
    <property type="entry name" value="3-ketodihydrosphingosine reductase"/>
    <property type="match status" value="1"/>
</dbReference>
<evidence type="ECO:0000256" key="3">
    <source>
        <dbReference type="ARBA" id="ARBA00004991"/>
    </source>
</evidence>
<dbReference type="InterPro" id="IPR002347">
    <property type="entry name" value="SDR_fam"/>
</dbReference>
<dbReference type="GO" id="GO:0006666">
    <property type="term" value="P:3-keto-sphinganine metabolic process"/>
    <property type="evidence" value="ECO:0007669"/>
    <property type="project" value="InterPro"/>
</dbReference>
<comment type="pathway">
    <text evidence="2">Lipid metabolism; sphingolipid metabolism.</text>
</comment>
<keyword evidence="6" id="KW-0256">Endoplasmic reticulum</keyword>
<dbReference type="InterPro" id="IPR020904">
    <property type="entry name" value="Sc_DH/Rdtase_CS"/>
</dbReference>
<comment type="pathway">
    <text evidence="3">Sphingolipid metabolism.</text>
</comment>
<evidence type="ECO:0000256" key="11">
    <source>
        <dbReference type="ARBA" id="ARBA00026112"/>
    </source>
</evidence>
<dbReference type="AlphaFoldDB" id="A0A9P0HL75"/>
<evidence type="ECO:0000256" key="2">
    <source>
        <dbReference type="ARBA" id="ARBA00004760"/>
    </source>
</evidence>
<comment type="function">
    <text evidence="12">Catalyzes the reduction of 3'-oxosphinganine (3-ketodihydrosphingosine/KDS) to sphinganine (dihydrosphingosine/DHS), the second step of de novo sphingolipid biosynthesis.</text>
</comment>
<dbReference type="GO" id="GO:0030148">
    <property type="term" value="P:sphingolipid biosynthetic process"/>
    <property type="evidence" value="ECO:0007669"/>
    <property type="project" value="InterPro"/>
</dbReference>
<dbReference type="EC" id="1.1.1.102" evidence="11"/>